<feature type="region of interest" description="Disordered" evidence="1">
    <location>
        <begin position="1"/>
        <end position="105"/>
    </location>
</feature>
<feature type="compositionally biased region" description="Basic and acidic residues" evidence="1">
    <location>
        <begin position="1"/>
        <end position="42"/>
    </location>
</feature>
<name>A0A8S5U6D2_9CAUD</name>
<feature type="compositionally biased region" description="Gly residues" evidence="1">
    <location>
        <begin position="69"/>
        <end position="79"/>
    </location>
</feature>
<sequence>MAGYYDKNKDYSKELQRTDLSSSERDRLTKERENKIADKYSGKEPNMIGSDKTYSQTYDKGGNRRDNGSSGGSSQGPFGGVSYTRNDNGGGIYGMPTSNSDVKNYKQGGVTHQIGADMSRRMDLAGRAQVSNGYTVFYDDDGYAYKAVKGVADYTPHQDINAGNGSYGKSGAWTDNEMLSALDRSKIQDIRNRLQRGEITGDQANQAANAIRAGYGYTIDKNGYVTDSGALSSVNDLRRRLGLDVSPESAELAYYRYLMGTDTSPIAQASGKVQSFGDYLAENGGVQAGTTGYGTPAYSQQRVTDINAGGTPASNFTAQTGTSFDIGDGSDYLKELYAKKVAAELAALKSAYEQNTATLDANRAQIAPVYDIARNSAANQNALSRGAFQEMAVANGLNTGTTGQAALAQDVVLQQNLSQIDREQAEKTAAIDLQRSQLDTEYRNAIAKAEATGDAELANALYEEYVRQQNLYAKYGGQTGGSGSGSSGGSTVVKPTLTASQVQSALKNGIVTDDVISAFDYYYGQGAYDSLYGTGKLTSGGSSGGGSTGKKKGSYSNGSLTNQQVKQLQKYYGVSQDGKWGANSKKAAGGLTADQAWAKYQGGGSGSSNYGNIRRTITGYMSQGNYAKAQSYLKSNWNSLTEAQQKELSAMFG</sequence>
<proteinExistence type="predicted"/>
<evidence type="ECO:0000256" key="1">
    <source>
        <dbReference type="SAM" id="MobiDB-lite"/>
    </source>
</evidence>
<dbReference type="EMBL" id="BK016019">
    <property type="protein sequence ID" value="DAF90010.1"/>
    <property type="molecule type" value="Genomic_DNA"/>
</dbReference>
<reference evidence="2" key="1">
    <citation type="journal article" date="2021" name="Proc. Natl. Acad. Sci. U.S.A.">
        <title>A Catalog of Tens of Thousands of Viruses from Human Metagenomes Reveals Hidden Associations with Chronic Diseases.</title>
        <authorList>
            <person name="Tisza M.J."/>
            <person name="Buck C.B."/>
        </authorList>
    </citation>
    <scope>NUCLEOTIDE SEQUENCE</scope>
    <source>
        <strain evidence="2">CtBCv9</strain>
    </source>
</reference>
<protein>
    <submittedName>
        <fullName evidence="2">Uncharacterized protein</fullName>
    </submittedName>
</protein>
<accession>A0A8S5U6D2</accession>
<organism evidence="2">
    <name type="scientific">Myoviridae sp. ctBCv9</name>
    <dbReference type="NCBI Taxonomy" id="2825045"/>
    <lineage>
        <taxon>Viruses</taxon>
        <taxon>Duplodnaviria</taxon>
        <taxon>Heunggongvirae</taxon>
        <taxon>Uroviricota</taxon>
        <taxon>Caudoviricetes</taxon>
    </lineage>
</organism>
<evidence type="ECO:0000313" key="2">
    <source>
        <dbReference type="EMBL" id="DAF90010.1"/>
    </source>
</evidence>